<accession>Q2SGV2</accession>
<keyword evidence="2" id="KW-1185">Reference proteome</keyword>
<protein>
    <submittedName>
        <fullName evidence="1">Uncharacterized protein</fullName>
    </submittedName>
</protein>
<dbReference type="EMBL" id="CP000155">
    <property type="protein sequence ID" value="ABC30122.1"/>
    <property type="molecule type" value="Genomic_DNA"/>
</dbReference>
<evidence type="ECO:0000313" key="2">
    <source>
        <dbReference type="Proteomes" id="UP000000238"/>
    </source>
</evidence>
<gene>
    <name evidence="1" type="ordered locus">HCH_03371</name>
</gene>
<sequence>MREYLPLTDCAAGVSLCTADGRLQVNIKNGAASFLDRRLQ</sequence>
<proteinExistence type="predicted"/>
<name>Q2SGV2_HAHCH</name>
<organism evidence="1 2">
    <name type="scientific">Hahella chejuensis (strain KCTC 2396)</name>
    <dbReference type="NCBI Taxonomy" id="349521"/>
    <lineage>
        <taxon>Bacteria</taxon>
        <taxon>Pseudomonadati</taxon>
        <taxon>Pseudomonadota</taxon>
        <taxon>Gammaproteobacteria</taxon>
        <taxon>Oceanospirillales</taxon>
        <taxon>Hahellaceae</taxon>
        <taxon>Hahella</taxon>
    </lineage>
</organism>
<dbReference type="HOGENOM" id="CLU_3290500_0_0_6"/>
<dbReference type="AlphaFoldDB" id="Q2SGV2"/>
<dbReference type="Proteomes" id="UP000000238">
    <property type="component" value="Chromosome"/>
</dbReference>
<evidence type="ECO:0000313" key="1">
    <source>
        <dbReference type="EMBL" id="ABC30122.1"/>
    </source>
</evidence>
<dbReference type="KEGG" id="hch:HCH_03371"/>
<dbReference type="STRING" id="349521.HCH_03371"/>
<reference evidence="1 2" key="1">
    <citation type="journal article" date="2005" name="Nucleic Acids Res.">
        <title>Genomic blueprint of Hahella chejuensis, a marine microbe producing an algicidal agent.</title>
        <authorList>
            <person name="Jeong H."/>
            <person name="Yim J.H."/>
            <person name="Lee C."/>
            <person name="Choi S.-H."/>
            <person name="Park Y.K."/>
            <person name="Yoon S.H."/>
            <person name="Hur C.-G."/>
            <person name="Kang H.-Y."/>
            <person name="Kim D."/>
            <person name="Lee H.H."/>
            <person name="Park K.H."/>
            <person name="Park S.-H."/>
            <person name="Park H.-S."/>
            <person name="Lee H.K."/>
            <person name="Oh T.K."/>
            <person name="Kim J.F."/>
        </authorList>
    </citation>
    <scope>NUCLEOTIDE SEQUENCE [LARGE SCALE GENOMIC DNA]</scope>
    <source>
        <strain evidence="1 2">KCTC 2396</strain>
    </source>
</reference>